<evidence type="ECO:0000256" key="5">
    <source>
        <dbReference type="ARBA" id="ARBA00023077"/>
    </source>
</evidence>
<dbReference type="EMBL" id="QWGR01000005">
    <property type="protein sequence ID" value="RIJ48378.1"/>
    <property type="molecule type" value="Genomic_DNA"/>
</dbReference>
<dbReference type="InterPro" id="IPR037066">
    <property type="entry name" value="Plug_dom_sf"/>
</dbReference>
<proteinExistence type="inferred from homology"/>
<dbReference type="RefSeq" id="WP_119438110.1">
    <property type="nucleotide sequence ID" value="NZ_QWGR01000005.1"/>
</dbReference>
<dbReference type="InterPro" id="IPR000531">
    <property type="entry name" value="Beta-barrel_TonB"/>
</dbReference>
<dbReference type="InterPro" id="IPR036942">
    <property type="entry name" value="Beta-barrel_TonB_sf"/>
</dbReference>
<dbReference type="InterPro" id="IPR023997">
    <property type="entry name" value="TonB-dep_OMP_SusC/RagA_CS"/>
</dbReference>
<gene>
    <name evidence="12" type="ORF">D1614_11680</name>
</gene>
<dbReference type="OrthoDB" id="9768177at2"/>
<evidence type="ECO:0000256" key="8">
    <source>
        <dbReference type="PROSITE-ProRule" id="PRU01360"/>
    </source>
</evidence>
<keyword evidence="4 8" id="KW-0812">Transmembrane</keyword>
<keyword evidence="3 8" id="KW-1134">Transmembrane beta strand</keyword>
<protein>
    <submittedName>
        <fullName evidence="12">SusC/RagA family TonB-linked outer membrane protein</fullName>
    </submittedName>
</protein>
<dbReference type="NCBIfam" id="TIGR04056">
    <property type="entry name" value="OMP_RagA_SusC"/>
    <property type="match status" value="1"/>
</dbReference>
<evidence type="ECO:0000256" key="3">
    <source>
        <dbReference type="ARBA" id="ARBA00022452"/>
    </source>
</evidence>
<evidence type="ECO:0000256" key="6">
    <source>
        <dbReference type="ARBA" id="ARBA00023136"/>
    </source>
</evidence>
<keyword evidence="6 8" id="KW-0472">Membrane</keyword>
<organism evidence="12 13">
    <name type="scientific">Maribellus luteus</name>
    <dbReference type="NCBI Taxonomy" id="2305463"/>
    <lineage>
        <taxon>Bacteria</taxon>
        <taxon>Pseudomonadati</taxon>
        <taxon>Bacteroidota</taxon>
        <taxon>Bacteroidia</taxon>
        <taxon>Marinilabiliales</taxon>
        <taxon>Prolixibacteraceae</taxon>
        <taxon>Maribellus</taxon>
    </lineage>
</organism>
<dbReference type="Proteomes" id="UP000265926">
    <property type="component" value="Unassembled WGS sequence"/>
</dbReference>
<dbReference type="Pfam" id="PF00593">
    <property type="entry name" value="TonB_dep_Rec_b-barrel"/>
    <property type="match status" value="1"/>
</dbReference>
<keyword evidence="13" id="KW-1185">Reference proteome</keyword>
<dbReference type="PROSITE" id="PS52016">
    <property type="entry name" value="TONB_DEPENDENT_REC_3"/>
    <property type="match status" value="1"/>
</dbReference>
<dbReference type="Gene3D" id="2.170.130.10">
    <property type="entry name" value="TonB-dependent receptor, plug domain"/>
    <property type="match status" value="1"/>
</dbReference>
<reference evidence="12 13" key="1">
    <citation type="submission" date="2018-08" db="EMBL/GenBank/DDBJ databases">
        <title>Pallidiluteibacterium maritimus gen. nov., sp. nov., isolated from coastal sediment.</title>
        <authorList>
            <person name="Zhou L.Y."/>
        </authorList>
    </citation>
    <scope>NUCLEOTIDE SEQUENCE [LARGE SCALE GENOMIC DNA]</scope>
    <source>
        <strain evidence="12 13">XSD2</strain>
    </source>
</reference>
<comment type="similarity">
    <text evidence="8 9">Belongs to the TonB-dependent receptor family.</text>
</comment>
<evidence type="ECO:0000256" key="1">
    <source>
        <dbReference type="ARBA" id="ARBA00004571"/>
    </source>
</evidence>
<keyword evidence="7 8" id="KW-0998">Cell outer membrane</keyword>
<evidence type="ECO:0000256" key="4">
    <source>
        <dbReference type="ARBA" id="ARBA00022692"/>
    </source>
</evidence>
<dbReference type="InterPro" id="IPR008969">
    <property type="entry name" value="CarboxyPept-like_regulatory"/>
</dbReference>
<name>A0A399SY44_9BACT</name>
<feature type="domain" description="TonB-dependent receptor-like beta-barrel" evidence="10">
    <location>
        <begin position="443"/>
        <end position="834"/>
    </location>
</feature>
<evidence type="ECO:0000259" key="11">
    <source>
        <dbReference type="Pfam" id="PF07715"/>
    </source>
</evidence>
<dbReference type="SUPFAM" id="SSF56935">
    <property type="entry name" value="Porins"/>
    <property type="match status" value="1"/>
</dbReference>
<sequence>MSNLREKKLKLSGLVLRCKGILLAIICLVLFQAEGFAQAKSVSGKVTAENGELLPGVSIVIKGKTAGTITNIDGEYQLNVDENDILVFSFIGMVAQEWGVVGKQTLDVVLKTATEALDEVVVTGYGGKQSRAKLTNSIASVKEETLTGGVHANPAQALTGAVSGLKVTTVSGNPGATPSIYLRGGTNFDGTGSPLVLIDGQVGAFNDINPNDIESIEVLKDAGATALYGARANNGVILITTKKGGQPEIKVSAKFGLNYLTHEYDFLGAEDYLYWVRKGYQNAAQMYQNSQGGWVGYGSMSSLSGAAPYGIGNRYYDDNGNALDGNKTSLAVYSPMVYNSDLAFLLNEGWQTMIDPVTGQEIIFSEFNKEDDAFNNPALTQDYNVSFSGANDRGKYYAGIGYYDAEGQPAKTWYKRLNFTFNGEYKIRSWLTSNSNFQFTDAKWYNVSTTNETNYFGRIQSTPPTQRQYNPDGELILGNNVGDGNPLVNIDKLKRDNNTNKFIMGQGFRIDFLSNLSLKVNAHWLLDQGYYESFNKDYLSRPGIWSTSRSSSASYDKELSQTYNAVLNYDLTKGKHTGSALAGYEYYNKKWNGLSASGSGAPTDDFSDLGLTSTEEGKRSIDTYHTEERIRSYFGRVNYDYAEKYLVSGTFRYDGYSRLLGDNRWGFFPGVSAGWIVNKEDFMKDYSSLISFLKVRASYGLNGNVSGIGAYELQGSYGTRNYNNQVGYVVGSIANPGLKWERTKTAEAGIDISFLENMINTNFTYYNRLTLDKYANIPLPISSGISSIRSNNGEYRNKGLEVDMSVKALRKGDWKWDVSANISYNKSIVEKLPDNGLERNRQGAFQVYDGASGNLIWVGGYQEGQQPGDLYAFKALGVFSDWDEVNAVAADRKDITTGWFGSNARPVYGPTAWDALGESKGNGLALKPGDMNWLDVNEDGVIDNFDMVKIGNTRPKWFGGITSTLAYKGFKFYARMDYSLGFVQVDAQRAWFLAMAQGTYNTTVDTKNTWTVDNPNAEFAEYRWADQLGSRNYARQSTQWVYKGDYLAFRELSLSYSLPGTLLEGIGMKAVTLSVTGQKLGYLTASKLNNPENFSSGAQYAAYSVPKTVIFGVDVKF</sequence>
<comment type="subcellular location">
    <subcellularLocation>
        <location evidence="1 8">Cell outer membrane</location>
        <topology evidence="1 8">Multi-pass membrane protein</topology>
    </subcellularLocation>
</comment>
<keyword evidence="5 9" id="KW-0798">TonB box</keyword>
<accession>A0A399SY44</accession>
<comment type="caution">
    <text evidence="12">The sequence shown here is derived from an EMBL/GenBank/DDBJ whole genome shotgun (WGS) entry which is preliminary data.</text>
</comment>
<dbReference type="Gene3D" id="2.40.170.20">
    <property type="entry name" value="TonB-dependent receptor, beta-barrel domain"/>
    <property type="match status" value="1"/>
</dbReference>
<dbReference type="NCBIfam" id="TIGR04057">
    <property type="entry name" value="SusC_RagA_signa"/>
    <property type="match status" value="1"/>
</dbReference>
<feature type="domain" description="TonB-dependent receptor plug" evidence="11">
    <location>
        <begin position="133"/>
        <end position="236"/>
    </location>
</feature>
<evidence type="ECO:0000313" key="13">
    <source>
        <dbReference type="Proteomes" id="UP000265926"/>
    </source>
</evidence>
<dbReference type="InterPro" id="IPR023996">
    <property type="entry name" value="TonB-dep_OMP_SusC/RagA"/>
</dbReference>
<evidence type="ECO:0000259" key="10">
    <source>
        <dbReference type="Pfam" id="PF00593"/>
    </source>
</evidence>
<dbReference type="SUPFAM" id="SSF49464">
    <property type="entry name" value="Carboxypeptidase regulatory domain-like"/>
    <property type="match status" value="1"/>
</dbReference>
<dbReference type="GO" id="GO:0009279">
    <property type="term" value="C:cell outer membrane"/>
    <property type="evidence" value="ECO:0007669"/>
    <property type="project" value="UniProtKB-SubCell"/>
</dbReference>
<dbReference type="AlphaFoldDB" id="A0A399SY44"/>
<keyword evidence="2 8" id="KW-0813">Transport</keyword>
<dbReference type="Pfam" id="PF13715">
    <property type="entry name" value="CarbopepD_reg_2"/>
    <property type="match status" value="1"/>
</dbReference>
<evidence type="ECO:0000256" key="9">
    <source>
        <dbReference type="RuleBase" id="RU003357"/>
    </source>
</evidence>
<dbReference type="InterPro" id="IPR039426">
    <property type="entry name" value="TonB-dep_rcpt-like"/>
</dbReference>
<dbReference type="Pfam" id="PF07715">
    <property type="entry name" value="Plug"/>
    <property type="match status" value="1"/>
</dbReference>
<evidence type="ECO:0000313" key="12">
    <source>
        <dbReference type="EMBL" id="RIJ48378.1"/>
    </source>
</evidence>
<dbReference type="InterPro" id="IPR012910">
    <property type="entry name" value="Plug_dom"/>
</dbReference>
<evidence type="ECO:0000256" key="7">
    <source>
        <dbReference type="ARBA" id="ARBA00023237"/>
    </source>
</evidence>
<evidence type="ECO:0000256" key="2">
    <source>
        <dbReference type="ARBA" id="ARBA00022448"/>
    </source>
</evidence>